<protein>
    <recommendedName>
        <fullName evidence="3">Protein NDUFAF4 homolog</fullName>
    </recommendedName>
</protein>
<dbReference type="PANTHER" id="PTHR13338:SF4">
    <property type="entry name" value="NADH DEHYDROGENASE [UBIQUINONE] 1 ALPHA SUBCOMPLEX ASSEMBLY FACTOR 4"/>
    <property type="match status" value="1"/>
</dbReference>
<evidence type="ECO:0000313" key="2">
    <source>
        <dbReference type="Proteomes" id="UP000092445"/>
    </source>
</evidence>
<dbReference type="GO" id="GO:0032981">
    <property type="term" value="P:mitochondrial respiratory chain complex I assembly"/>
    <property type="evidence" value="ECO:0007669"/>
    <property type="project" value="InterPro"/>
</dbReference>
<sequence>MGQIASRVVRKINRFNVENRAHRFLERDKPTPAPKYEANLRDMERTLELDPTFLEKLNKKDLELDQRLKNVYVTSKDSYDINKAKAEKEIQILPSDRSTPEDFEYGYKEPKKVTVGRCTLRQALEFITNHQSDPEKWTAQKIADEYKMKPKLVEHILHHFKTYNVFIPDQNSKEAVLTQAKRKLLTDTPKSQSDQSSST</sequence>
<dbReference type="InterPro" id="IPR009622">
    <property type="entry name" value="NDUFAF4"/>
</dbReference>
<dbReference type="VEuPathDB" id="VectorBase:GPAI032982"/>
<proteinExistence type="predicted"/>
<reference evidence="1" key="2">
    <citation type="submission" date="2020-05" db="UniProtKB">
        <authorList>
            <consortium name="EnsemblMetazoa"/>
        </authorList>
    </citation>
    <scope>IDENTIFICATION</scope>
    <source>
        <strain evidence="1">IAEA</strain>
    </source>
</reference>
<dbReference type="AlphaFoldDB" id="A0A1B0A328"/>
<dbReference type="EnsemblMetazoa" id="GPAI032982-RA">
    <property type="protein sequence ID" value="GPAI032982-PA"/>
    <property type="gene ID" value="GPAI032982"/>
</dbReference>
<dbReference type="Pfam" id="PF06784">
    <property type="entry name" value="UPF0240"/>
    <property type="match status" value="1"/>
</dbReference>
<dbReference type="STRING" id="7398.A0A1B0A328"/>
<name>A0A1B0A328_GLOPL</name>
<accession>A0A1B0A328</accession>
<organism evidence="1 2">
    <name type="scientific">Glossina pallidipes</name>
    <name type="common">Tsetse fly</name>
    <dbReference type="NCBI Taxonomy" id="7398"/>
    <lineage>
        <taxon>Eukaryota</taxon>
        <taxon>Metazoa</taxon>
        <taxon>Ecdysozoa</taxon>
        <taxon>Arthropoda</taxon>
        <taxon>Hexapoda</taxon>
        <taxon>Insecta</taxon>
        <taxon>Pterygota</taxon>
        <taxon>Neoptera</taxon>
        <taxon>Endopterygota</taxon>
        <taxon>Diptera</taxon>
        <taxon>Brachycera</taxon>
        <taxon>Muscomorpha</taxon>
        <taxon>Hippoboscoidea</taxon>
        <taxon>Glossinidae</taxon>
        <taxon>Glossina</taxon>
    </lineage>
</organism>
<evidence type="ECO:0000313" key="1">
    <source>
        <dbReference type="EnsemblMetazoa" id="GPAI032982-PA"/>
    </source>
</evidence>
<dbReference type="PANTHER" id="PTHR13338">
    <property type="entry name" value="UPF0240 PROTEIN"/>
    <property type="match status" value="1"/>
</dbReference>
<keyword evidence="2" id="KW-1185">Reference proteome</keyword>
<reference evidence="2" key="1">
    <citation type="submission" date="2014-03" db="EMBL/GenBank/DDBJ databases">
        <authorList>
            <person name="Aksoy S."/>
            <person name="Warren W."/>
            <person name="Wilson R.K."/>
        </authorList>
    </citation>
    <scope>NUCLEOTIDE SEQUENCE [LARGE SCALE GENOMIC DNA]</scope>
    <source>
        <strain evidence="2">IAEA</strain>
    </source>
</reference>
<evidence type="ECO:0008006" key="3">
    <source>
        <dbReference type="Google" id="ProtNLM"/>
    </source>
</evidence>
<dbReference type="GO" id="GO:0005739">
    <property type="term" value="C:mitochondrion"/>
    <property type="evidence" value="ECO:0007669"/>
    <property type="project" value="TreeGrafter"/>
</dbReference>
<dbReference type="Proteomes" id="UP000092445">
    <property type="component" value="Unassembled WGS sequence"/>
</dbReference>